<keyword evidence="2" id="KW-1133">Transmembrane helix</keyword>
<keyword evidence="2" id="KW-0812">Transmembrane</keyword>
<dbReference type="EMBL" id="JH159163">
    <property type="protein sequence ID" value="EGZ06811.1"/>
    <property type="molecule type" value="Genomic_DNA"/>
</dbReference>
<dbReference type="AlphaFoldDB" id="G5ABT6"/>
<keyword evidence="2" id="KW-0472">Membrane</keyword>
<evidence type="ECO:0008006" key="5">
    <source>
        <dbReference type="Google" id="ProtNLM"/>
    </source>
</evidence>
<sequence>MSSPESAEPSPNRNPPRASTTTPPRLDPGPRLLLLINRQISYQACVVVFLFLGTVAFLTPFKEYYLGSYVTDPFDEVRDDLVARKLNQMGVVISGVHYFDTFDRKAIPLIDFDTKKKLSHDTAAQLTLTDFLVRANVRRADLLTALPPATLAHTVNLMVDVLAPLCGPATDSANPWETPAQLLFGNYFPVIRHEFCRDFHDKFPRDRFFNKTLAPLDANLATIGHVSLGLIAVVNMSEVYLRQFRNAQVIRKIMKNVQDGFMGFDLSDYTDSVADAIVDRYGEGMTVAEVIALLPASIDVNHVALVDVLGVSALLEYYLGAQELTMGKNVNGEAAISAEVTHATASFFTSDFLTTTVGMHYVSTTYMALFWQCSIMHTTMAKDITVDDVDASVMKECGSNLTSSLPSFIANLMFLFQSKIRDYTTLDNTTTYALGRRRESDTDYKALQVPEHIDESTILSIDGSSWSKKNTNTTSTTTLAKTPYGYLYTPDCVRLVTAALRQSGRNVQKYQAYLGDGLGNCAFRDSQETELQTLCRLFMTSDEVLFRDLEGNLVQIPACSSLVTSSASEEDQNLEQQNLRQIEWFMIDTTTLTRRIRITDNTSRQIRTFLLLLNLIGASHYALQYIYILKSIWTFVSNSVLQPVAEERSRLASSDHFNIKPTPLVRLGILELLMCDPADGALEHPLTMVLMYLGAIGSLSNIFRLGCTADLSTTGAGIVIYCKPAIPVNSFNLVLTTLSSSYWVIRVTLQTRSLATRLDHVVRDNFIRFWFINACAVLVIYFTCKGVADLVFQNLEFYSDPHIFAIIAGLALALVISAGFVLVHVASTDVDRLKVLFRQDSSRSLWKAAKARATSYRAFVGKWSSSNDIDSVLYHCASPQIARQLQISSLTEQPEHRNWKLGSRSGDPMKIGLQSSSIPINDFVAAHCATGAHLHLRSVKWYLYPDGRGGVMAMEPIPTKPKIYAVAESTPSPTKNVPN</sequence>
<dbReference type="RefSeq" id="XP_009537575.1">
    <property type="nucleotide sequence ID" value="XM_009539280.1"/>
</dbReference>
<dbReference type="InParanoid" id="G5ABT6"/>
<dbReference type="Proteomes" id="UP000002640">
    <property type="component" value="Unassembled WGS sequence"/>
</dbReference>
<proteinExistence type="predicted"/>
<evidence type="ECO:0000256" key="1">
    <source>
        <dbReference type="SAM" id="MobiDB-lite"/>
    </source>
</evidence>
<protein>
    <recommendedName>
        <fullName evidence="5">Transmembrane protein</fullName>
    </recommendedName>
</protein>
<accession>G5ABT6</accession>
<organism evidence="3 4">
    <name type="scientific">Phytophthora sojae (strain P6497)</name>
    <name type="common">Soybean stem and root rot agent</name>
    <name type="synonym">Phytophthora megasperma f. sp. glycines</name>
    <dbReference type="NCBI Taxonomy" id="1094619"/>
    <lineage>
        <taxon>Eukaryota</taxon>
        <taxon>Sar</taxon>
        <taxon>Stramenopiles</taxon>
        <taxon>Oomycota</taxon>
        <taxon>Peronosporomycetes</taxon>
        <taxon>Peronosporales</taxon>
        <taxon>Peronosporaceae</taxon>
        <taxon>Phytophthora</taxon>
    </lineage>
</organism>
<evidence type="ECO:0000313" key="4">
    <source>
        <dbReference type="Proteomes" id="UP000002640"/>
    </source>
</evidence>
<evidence type="ECO:0000313" key="3">
    <source>
        <dbReference type="EMBL" id="EGZ06811.1"/>
    </source>
</evidence>
<dbReference type="KEGG" id="psoj:PHYSODRAFT_306954"/>
<feature type="transmembrane region" description="Helical" evidence="2">
    <location>
        <begin position="40"/>
        <end position="59"/>
    </location>
</feature>
<dbReference type="GeneID" id="20642811"/>
<feature type="transmembrane region" description="Helical" evidence="2">
    <location>
        <begin position="766"/>
        <end position="783"/>
    </location>
</feature>
<reference evidence="3 4" key="1">
    <citation type="journal article" date="2006" name="Science">
        <title>Phytophthora genome sequences uncover evolutionary origins and mechanisms of pathogenesis.</title>
        <authorList>
            <person name="Tyler B.M."/>
            <person name="Tripathy S."/>
            <person name="Zhang X."/>
            <person name="Dehal P."/>
            <person name="Jiang R.H."/>
            <person name="Aerts A."/>
            <person name="Arredondo F.D."/>
            <person name="Baxter L."/>
            <person name="Bensasson D."/>
            <person name="Beynon J.L."/>
            <person name="Chapman J."/>
            <person name="Damasceno C.M."/>
            <person name="Dorrance A.E."/>
            <person name="Dou D."/>
            <person name="Dickerman A.W."/>
            <person name="Dubchak I.L."/>
            <person name="Garbelotto M."/>
            <person name="Gijzen M."/>
            <person name="Gordon S.G."/>
            <person name="Govers F."/>
            <person name="Grunwald N.J."/>
            <person name="Huang W."/>
            <person name="Ivors K.L."/>
            <person name="Jones R.W."/>
            <person name="Kamoun S."/>
            <person name="Krampis K."/>
            <person name="Lamour K.H."/>
            <person name="Lee M.K."/>
            <person name="McDonald W.H."/>
            <person name="Medina M."/>
            <person name="Meijer H.J."/>
            <person name="Nordberg E.K."/>
            <person name="Maclean D.J."/>
            <person name="Ospina-Giraldo M.D."/>
            <person name="Morris P.F."/>
            <person name="Phuntumart V."/>
            <person name="Putnam N.H."/>
            <person name="Rash S."/>
            <person name="Rose J.K."/>
            <person name="Sakihama Y."/>
            <person name="Salamov A.A."/>
            <person name="Savidor A."/>
            <person name="Scheuring C.F."/>
            <person name="Smith B.M."/>
            <person name="Sobral B.W."/>
            <person name="Terry A."/>
            <person name="Torto-Alalibo T.A."/>
            <person name="Win J."/>
            <person name="Xu Z."/>
            <person name="Zhang H."/>
            <person name="Grigoriev I.V."/>
            <person name="Rokhsar D.S."/>
            <person name="Boore J.L."/>
        </authorList>
    </citation>
    <scope>NUCLEOTIDE SEQUENCE [LARGE SCALE GENOMIC DNA]</scope>
    <source>
        <strain evidence="3 4">P6497</strain>
    </source>
</reference>
<dbReference type="OMA" id="WFINACA"/>
<feature type="region of interest" description="Disordered" evidence="1">
    <location>
        <begin position="1"/>
        <end position="26"/>
    </location>
</feature>
<evidence type="ECO:0000256" key="2">
    <source>
        <dbReference type="SAM" id="Phobius"/>
    </source>
</evidence>
<gene>
    <name evidence="3" type="ORF">PHYSODRAFT_306954</name>
</gene>
<name>G5ABT6_PHYSP</name>
<feature type="compositionally biased region" description="Polar residues" evidence="1">
    <location>
        <begin position="1"/>
        <end position="22"/>
    </location>
</feature>
<feature type="transmembrane region" description="Helical" evidence="2">
    <location>
        <begin position="609"/>
        <end position="628"/>
    </location>
</feature>
<feature type="transmembrane region" description="Helical" evidence="2">
    <location>
        <begin position="803"/>
        <end position="826"/>
    </location>
</feature>
<keyword evidence="4" id="KW-1185">Reference proteome</keyword>